<feature type="region of interest" description="Disordered" evidence="1">
    <location>
        <begin position="1"/>
        <end position="51"/>
    </location>
</feature>
<evidence type="ECO:0000313" key="2">
    <source>
        <dbReference type="EMBL" id="PNX65188.1"/>
    </source>
</evidence>
<sequence length="51" mass="5840">KIWLRDSCSRKNYQQGTPNEENHRMSTEEECQGSQGSISEISEQVDLLGIQ</sequence>
<reference evidence="2 3" key="2">
    <citation type="journal article" date="2017" name="Front. Plant Sci.">
        <title>Gene Classification and Mining of Molecular Markers Useful in Red Clover (Trifolium pratense) Breeding.</title>
        <authorList>
            <person name="Istvanek J."/>
            <person name="Dluhosova J."/>
            <person name="Dluhos P."/>
            <person name="Patkova L."/>
            <person name="Nedelnik J."/>
            <person name="Repkova J."/>
        </authorList>
    </citation>
    <scope>NUCLEOTIDE SEQUENCE [LARGE SCALE GENOMIC DNA]</scope>
    <source>
        <strain evidence="3">cv. Tatra</strain>
        <tissue evidence="2">Young leaves</tissue>
    </source>
</reference>
<dbReference type="AlphaFoldDB" id="A0A2K3KFZ5"/>
<comment type="caution">
    <text evidence="2">The sequence shown here is derived from an EMBL/GenBank/DDBJ whole genome shotgun (WGS) entry which is preliminary data.</text>
</comment>
<protein>
    <submittedName>
        <fullName evidence="2">Uncharacterized protein</fullName>
    </submittedName>
</protein>
<organism evidence="2 3">
    <name type="scientific">Trifolium pratense</name>
    <name type="common">Red clover</name>
    <dbReference type="NCBI Taxonomy" id="57577"/>
    <lineage>
        <taxon>Eukaryota</taxon>
        <taxon>Viridiplantae</taxon>
        <taxon>Streptophyta</taxon>
        <taxon>Embryophyta</taxon>
        <taxon>Tracheophyta</taxon>
        <taxon>Spermatophyta</taxon>
        <taxon>Magnoliopsida</taxon>
        <taxon>eudicotyledons</taxon>
        <taxon>Gunneridae</taxon>
        <taxon>Pentapetalae</taxon>
        <taxon>rosids</taxon>
        <taxon>fabids</taxon>
        <taxon>Fabales</taxon>
        <taxon>Fabaceae</taxon>
        <taxon>Papilionoideae</taxon>
        <taxon>50 kb inversion clade</taxon>
        <taxon>NPAAA clade</taxon>
        <taxon>Hologalegina</taxon>
        <taxon>IRL clade</taxon>
        <taxon>Trifolieae</taxon>
        <taxon>Trifolium</taxon>
    </lineage>
</organism>
<accession>A0A2K3KFZ5</accession>
<evidence type="ECO:0000256" key="1">
    <source>
        <dbReference type="SAM" id="MobiDB-lite"/>
    </source>
</evidence>
<feature type="compositionally biased region" description="Polar residues" evidence="1">
    <location>
        <begin position="32"/>
        <end position="42"/>
    </location>
</feature>
<feature type="compositionally biased region" description="Polar residues" evidence="1">
    <location>
        <begin position="10"/>
        <end position="19"/>
    </location>
</feature>
<dbReference type="Proteomes" id="UP000236291">
    <property type="component" value="Unassembled WGS sequence"/>
</dbReference>
<dbReference type="EMBL" id="ASHM01095066">
    <property type="protein sequence ID" value="PNX65188.1"/>
    <property type="molecule type" value="Genomic_DNA"/>
</dbReference>
<evidence type="ECO:0000313" key="3">
    <source>
        <dbReference type="Proteomes" id="UP000236291"/>
    </source>
</evidence>
<feature type="non-terminal residue" evidence="2">
    <location>
        <position position="1"/>
    </location>
</feature>
<gene>
    <name evidence="2" type="ORF">L195_g054416</name>
</gene>
<reference evidence="2 3" key="1">
    <citation type="journal article" date="2014" name="Am. J. Bot.">
        <title>Genome assembly and annotation for red clover (Trifolium pratense; Fabaceae).</title>
        <authorList>
            <person name="Istvanek J."/>
            <person name="Jaros M."/>
            <person name="Krenek A."/>
            <person name="Repkova J."/>
        </authorList>
    </citation>
    <scope>NUCLEOTIDE SEQUENCE [LARGE SCALE GENOMIC DNA]</scope>
    <source>
        <strain evidence="3">cv. Tatra</strain>
        <tissue evidence="2">Young leaves</tissue>
    </source>
</reference>
<proteinExistence type="predicted"/>
<name>A0A2K3KFZ5_TRIPR</name>